<proteinExistence type="predicted"/>
<keyword evidence="3" id="KW-1185">Reference proteome</keyword>
<feature type="coiled-coil region" evidence="1">
    <location>
        <begin position="58"/>
        <end position="115"/>
    </location>
</feature>
<dbReference type="Proteomes" id="UP001151760">
    <property type="component" value="Unassembled WGS sequence"/>
</dbReference>
<keyword evidence="1" id="KW-0175">Coiled coil</keyword>
<comment type="caution">
    <text evidence="2">The sequence shown here is derived from an EMBL/GenBank/DDBJ whole genome shotgun (WGS) entry which is preliminary data.</text>
</comment>
<evidence type="ECO:0000256" key="1">
    <source>
        <dbReference type="SAM" id="Coils"/>
    </source>
</evidence>
<reference evidence="2" key="1">
    <citation type="journal article" date="2022" name="Int. J. Mol. Sci.">
        <title>Draft Genome of Tanacetum Coccineum: Genomic Comparison of Closely Related Tanacetum-Family Plants.</title>
        <authorList>
            <person name="Yamashiro T."/>
            <person name="Shiraishi A."/>
            <person name="Nakayama K."/>
            <person name="Satake H."/>
        </authorList>
    </citation>
    <scope>NUCLEOTIDE SEQUENCE</scope>
</reference>
<reference evidence="2" key="2">
    <citation type="submission" date="2022-01" db="EMBL/GenBank/DDBJ databases">
        <authorList>
            <person name="Yamashiro T."/>
            <person name="Shiraishi A."/>
            <person name="Satake H."/>
            <person name="Nakayama K."/>
        </authorList>
    </citation>
    <scope>NUCLEOTIDE SEQUENCE</scope>
</reference>
<evidence type="ECO:0008006" key="4">
    <source>
        <dbReference type="Google" id="ProtNLM"/>
    </source>
</evidence>
<dbReference type="EMBL" id="BQNB010009035">
    <property type="protein sequence ID" value="GJS57819.1"/>
    <property type="molecule type" value="Genomic_DNA"/>
</dbReference>
<evidence type="ECO:0000313" key="2">
    <source>
        <dbReference type="EMBL" id="GJS57819.1"/>
    </source>
</evidence>
<protein>
    <recommendedName>
        <fullName evidence="4">Protein CASP</fullName>
    </recommendedName>
</protein>
<evidence type="ECO:0000313" key="3">
    <source>
        <dbReference type="Proteomes" id="UP001151760"/>
    </source>
</evidence>
<name>A0ABQ4WY31_9ASTR</name>
<gene>
    <name evidence="2" type="ORF">Tco_0652603</name>
</gene>
<organism evidence="2 3">
    <name type="scientific">Tanacetum coccineum</name>
    <dbReference type="NCBI Taxonomy" id="301880"/>
    <lineage>
        <taxon>Eukaryota</taxon>
        <taxon>Viridiplantae</taxon>
        <taxon>Streptophyta</taxon>
        <taxon>Embryophyta</taxon>
        <taxon>Tracheophyta</taxon>
        <taxon>Spermatophyta</taxon>
        <taxon>Magnoliopsida</taxon>
        <taxon>eudicotyledons</taxon>
        <taxon>Gunneridae</taxon>
        <taxon>Pentapetalae</taxon>
        <taxon>asterids</taxon>
        <taxon>campanulids</taxon>
        <taxon>Asterales</taxon>
        <taxon>Asteraceae</taxon>
        <taxon>Asteroideae</taxon>
        <taxon>Anthemideae</taxon>
        <taxon>Anthemidinae</taxon>
        <taxon>Tanacetum</taxon>
    </lineage>
</organism>
<accession>A0ABQ4WY31</accession>
<sequence>MLNDEEFLAERTAFMANLSSQVEPIVKPFQSSQSRIIDDNTIPYYQYHLTAKFKMLHLRDQSSVNDSLRAELARCKQEMVSLERNKVKHDLDQTIIERNEQNAELEEENVLLKSKLSQNVESINSLKN</sequence>